<accession>A0A1I9G2Y0</accession>
<sequence>MANLDFLGHCFKYRLMIQNWPNFDFFLFVNRFL</sequence>
<reference evidence="1" key="2">
    <citation type="submission" date="2012-12" db="EMBL/GenBank/DDBJ databases">
        <authorList>
            <consortium name="WormBase Consortium"/>
            <person name="Ghedin E."/>
            <person name="Paulini M."/>
        </authorList>
    </citation>
    <scope>NUCLEOTIDE SEQUENCE</scope>
    <source>
        <strain evidence="1">FR3</strain>
    </source>
</reference>
<protein>
    <submittedName>
        <fullName evidence="1">Bm13487</fullName>
    </submittedName>
</protein>
<dbReference type="AlphaFoldDB" id="A0A1I9G2Y0"/>
<gene>
    <name evidence="1" type="primary">Bm13487</name>
    <name evidence="1" type="ORF">BM_Bm13487</name>
</gene>
<evidence type="ECO:0000313" key="1">
    <source>
        <dbReference type="EMBL" id="CDP97072.1"/>
    </source>
</evidence>
<name>A0A1I9G2Y0_BRUMA</name>
<proteinExistence type="predicted"/>
<organism evidence="1">
    <name type="scientific">Brugia malayi</name>
    <name type="common">Filarial nematode worm</name>
    <dbReference type="NCBI Taxonomy" id="6279"/>
    <lineage>
        <taxon>Eukaryota</taxon>
        <taxon>Metazoa</taxon>
        <taxon>Ecdysozoa</taxon>
        <taxon>Nematoda</taxon>
        <taxon>Chromadorea</taxon>
        <taxon>Rhabditida</taxon>
        <taxon>Spirurina</taxon>
        <taxon>Spiruromorpha</taxon>
        <taxon>Filarioidea</taxon>
        <taxon>Onchocercidae</taxon>
        <taxon>Brugia</taxon>
    </lineage>
</organism>
<dbReference type="EMBL" id="LN856968">
    <property type="protein sequence ID" value="CDP97072.1"/>
    <property type="molecule type" value="Genomic_DNA"/>
</dbReference>
<reference evidence="1" key="1">
    <citation type="journal article" date="2007" name="Science">
        <title>Draft genome of the filarial nematode parasite Brugia malayi.</title>
        <authorList>
            <person name="Ghedin E."/>
            <person name="Wang S."/>
            <person name="Spiro D."/>
            <person name="Caler E."/>
            <person name="Zhao Q."/>
            <person name="Crabtree J."/>
            <person name="Allen J.E."/>
            <person name="Delcher A.L."/>
            <person name="Guiliano D.B."/>
            <person name="Miranda-Saavedra D."/>
            <person name="Angiuoli S.V."/>
            <person name="Creasy T."/>
            <person name="Amedeo P."/>
            <person name="Haas B."/>
            <person name="El-Sayed N.M."/>
            <person name="Wortman J.R."/>
            <person name="Feldblyum T."/>
            <person name="Tallon L."/>
            <person name="Schatz M."/>
            <person name="Shumway M."/>
            <person name="Koo H."/>
            <person name="Salzberg S.L."/>
            <person name="Schobel S."/>
            <person name="Pertea M."/>
            <person name="Pop M."/>
            <person name="White O."/>
            <person name="Barton G.J."/>
            <person name="Carlow C.K."/>
            <person name="Crawford M.J."/>
            <person name="Daub J."/>
            <person name="Dimmic M.W."/>
            <person name="Estes C.F."/>
            <person name="Foster J.M."/>
            <person name="Ganatra M."/>
            <person name="Gregory W.F."/>
            <person name="Johnson N.M."/>
            <person name="Jin J."/>
            <person name="Komuniecki R."/>
            <person name="Korf I."/>
            <person name="Kumar S."/>
            <person name="Laney S."/>
            <person name="Li B.W."/>
            <person name="Li W."/>
            <person name="Lindblom T.H."/>
            <person name="Lustigman S."/>
            <person name="Ma D."/>
            <person name="Maina C.V."/>
            <person name="Martin D.M."/>
            <person name="McCarter J.P."/>
            <person name="McReynolds L."/>
            <person name="Mitreva M."/>
            <person name="Nutman T.B."/>
            <person name="Parkinson J."/>
            <person name="Peregrin-Alvarez J.M."/>
            <person name="Poole C."/>
            <person name="Ren Q."/>
            <person name="Saunders L."/>
            <person name="Sluder A.E."/>
            <person name="Smith K."/>
            <person name="Stanke M."/>
            <person name="Unnasch T.R."/>
            <person name="Ware J."/>
            <person name="Wei A.D."/>
            <person name="Weil G."/>
            <person name="Williams D.J."/>
            <person name="Zhang Y."/>
            <person name="Williams S.A."/>
            <person name="Fraser-Liggett C."/>
            <person name="Slatko B."/>
            <person name="Blaxter M.L."/>
            <person name="Scott A.L."/>
        </authorList>
    </citation>
    <scope>NUCLEOTIDE SEQUENCE</scope>
    <source>
        <strain evidence="1">FR3</strain>
    </source>
</reference>